<feature type="transmembrane region" description="Helical" evidence="7">
    <location>
        <begin position="370"/>
        <end position="390"/>
    </location>
</feature>
<evidence type="ECO:0000256" key="6">
    <source>
        <dbReference type="ARBA" id="ARBA00023136"/>
    </source>
</evidence>
<evidence type="ECO:0000313" key="8">
    <source>
        <dbReference type="EMBL" id="GLJ66776.1"/>
    </source>
</evidence>
<evidence type="ECO:0000256" key="5">
    <source>
        <dbReference type="ARBA" id="ARBA00022989"/>
    </source>
</evidence>
<dbReference type="RefSeq" id="WP_189119597.1">
    <property type="nucleotide sequence ID" value="NZ_BMRK01000013.1"/>
</dbReference>
<gene>
    <name evidence="8" type="primary">pbuG</name>
    <name evidence="8" type="ORF">GCM10017579_08120</name>
</gene>
<feature type="transmembrane region" description="Helical" evidence="7">
    <location>
        <begin position="34"/>
        <end position="52"/>
    </location>
</feature>
<feature type="transmembrane region" description="Helical" evidence="7">
    <location>
        <begin position="279"/>
        <end position="303"/>
    </location>
</feature>
<reference evidence="8" key="1">
    <citation type="journal article" date="2014" name="Int. J. Syst. Evol. Microbiol.">
        <title>Complete genome of a new Firmicutes species belonging to the dominant human colonic microbiota ('Ruminococcus bicirculans') reveals two chromosomes and a selective capacity to utilize plant glucans.</title>
        <authorList>
            <consortium name="NISC Comparative Sequencing Program"/>
            <person name="Wegmann U."/>
            <person name="Louis P."/>
            <person name="Goesmann A."/>
            <person name="Henrissat B."/>
            <person name="Duncan S.H."/>
            <person name="Flint H.J."/>
        </authorList>
    </citation>
    <scope>NUCLEOTIDE SEQUENCE</scope>
    <source>
        <strain evidence="8">VKM Ac-1246</strain>
    </source>
</reference>
<dbReference type="Pfam" id="PF00860">
    <property type="entry name" value="Xan_ur_permease"/>
    <property type="match status" value="1"/>
</dbReference>
<feature type="transmembrane region" description="Helical" evidence="7">
    <location>
        <begin position="466"/>
        <end position="488"/>
    </location>
</feature>
<dbReference type="EMBL" id="BSEL01000002">
    <property type="protein sequence ID" value="GLJ66776.1"/>
    <property type="molecule type" value="Genomic_DNA"/>
</dbReference>
<protein>
    <submittedName>
        <fullName evidence="8">MFS transporter</fullName>
    </submittedName>
</protein>
<keyword evidence="9" id="KW-1185">Reference proteome</keyword>
<sequence>MRGVSTSTPGRTNVIDRFFQISARGSTVGREVRGGIVTFFTMAYIVALNPLILGFAEDVNGDLLGGSSGDNIAAIAAGTALVAGVVTILMGVVANFPLALAAGLGLNAFVAFSIAGQMTWADAMGLVVIEGLVILVLVLTGFREAVFHAVPRELKTAISVGIGLFIAVIGFVDAGFVRRIPDAANTTVPVQLGPTGQLAGWPVLVFVIGLALLITLWVLKVRGAILISIAVTTVLAIVVEAFAKLGPSSVENPTGWSLNVPALPDKIIDWPSFGTLGEFHLLGSFQSVGIVTAVLLIFTLMLADFFDTMGTMTAIGSEAGLLREDGTPPRTRSILVVDSLAAAAGGAGGVSSNTSYVESASGVGEGARTGLAAVVTGVLFLLTTFLAPLVTIIPSEAAVPALILVGFLMMQQVKDINWSDVEIAIPAFLTIALMPFTYSISVGIGAGFLAYVLIQIVRGKIRNIHPLMWVVAVLFIVYFAIHPISSWLS</sequence>
<evidence type="ECO:0000256" key="1">
    <source>
        <dbReference type="ARBA" id="ARBA00004127"/>
    </source>
</evidence>
<feature type="transmembrane region" description="Helical" evidence="7">
    <location>
        <begin position="224"/>
        <end position="243"/>
    </location>
</feature>
<proteinExistence type="inferred from homology"/>
<evidence type="ECO:0000256" key="3">
    <source>
        <dbReference type="ARBA" id="ARBA00022448"/>
    </source>
</evidence>
<dbReference type="Proteomes" id="UP001142292">
    <property type="component" value="Unassembled WGS sequence"/>
</dbReference>
<keyword evidence="3" id="KW-0813">Transport</keyword>
<comment type="caution">
    <text evidence="8">The sequence shown here is derived from an EMBL/GenBank/DDBJ whole genome shotgun (WGS) entry which is preliminary data.</text>
</comment>
<organism evidence="8 9">
    <name type="scientific">Nocardioides luteus</name>
    <dbReference type="NCBI Taxonomy" id="1844"/>
    <lineage>
        <taxon>Bacteria</taxon>
        <taxon>Bacillati</taxon>
        <taxon>Actinomycetota</taxon>
        <taxon>Actinomycetes</taxon>
        <taxon>Propionibacteriales</taxon>
        <taxon>Nocardioidaceae</taxon>
        <taxon>Nocardioides</taxon>
    </lineage>
</organism>
<feature type="transmembrane region" description="Helical" evidence="7">
    <location>
        <begin position="72"/>
        <end position="93"/>
    </location>
</feature>
<evidence type="ECO:0000256" key="4">
    <source>
        <dbReference type="ARBA" id="ARBA00022692"/>
    </source>
</evidence>
<comment type="subcellular location">
    <subcellularLocation>
        <location evidence="1">Endomembrane system</location>
        <topology evidence="1">Multi-pass membrane protein</topology>
    </subcellularLocation>
</comment>
<comment type="similarity">
    <text evidence="2">Belongs to the nucleobase:cation symporter-2 (NCS2) (TC 2.A.40) family. Azg-like subfamily.</text>
</comment>
<dbReference type="InterPro" id="IPR006043">
    <property type="entry name" value="NCS2"/>
</dbReference>
<feature type="transmembrane region" description="Helical" evidence="7">
    <location>
        <begin position="425"/>
        <end position="454"/>
    </location>
</feature>
<feature type="transmembrane region" description="Helical" evidence="7">
    <location>
        <begin position="154"/>
        <end position="178"/>
    </location>
</feature>
<keyword evidence="6 7" id="KW-0472">Membrane</keyword>
<accession>A0ABQ5SSL1</accession>
<evidence type="ECO:0000256" key="7">
    <source>
        <dbReference type="SAM" id="Phobius"/>
    </source>
</evidence>
<feature type="transmembrane region" description="Helical" evidence="7">
    <location>
        <begin position="123"/>
        <end position="142"/>
    </location>
</feature>
<keyword evidence="5 7" id="KW-1133">Transmembrane helix</keyword>
<dbReference type="InterPro" id="IPR045018">
    <property type="entry name" value="Azg-like"/>
</dbReference>
<feature type="transmembrane region" description="Helical" evidence="7">
    <location>
        <begin position="98"/>
        <end position="117"/>
    </location>
</feature>
<dbReference type="PANTHER" id="PTHR43337">
    <property type="entry name" value="XANTHINE/URACIL PERMEASE C887.17-RELATED"/>
    <property type="match status" value="1"/>
</dbReference>
<keyword evidence="4 7" id="KW-0812">Transmembrane</keyword>
<feature type="transmembrane region" description="Helical" evidence="7">
    <location>
        <begin position="198"/>
        <end position="219"/>
    </location>
</feature>
<dbReference type="PANTHER" id="PTHR43337:SF1">
    <property type="entry name" value="XANTHINE_URACIL PERMEASE C887.17-RELATED"/>
    <property type="match status" value="1"/>
</dbReference>
<reference evidence="8" key="2">
    <citation type="submission" date="2023-01" db="EMBL/GenBank/DDBJ databases">
        <authorList>
            <person name="Sun Q."/>
            <person name="Evtushenko L."/>
        </authorList>
    </citation>
    <scope>NUCLEOTIDE SEQUENCE</scope>
    <source>
        <strain evidence="8">VKM Ac-1246</strain>
    </source>
</reference>
<evidence type="ECO:0000313" key="9">
    <source>
        <dbReference type="Proteomes" id="UP001142292"/>
    </source>
</evidence>
<name>A0ABQ5SSL1_9ACTN</name>
<evidence type="ECO:0000256" key="2">
    <source>
        <dbReference type="ARBA" id="ARBA00005697"/>
    </source>
</evidence>